<reference evidence="4" key="1">
    <citation type="journal article" date="2019" name="Int. J. Syst. Evol. Microbiol.">
        <title>The Global Catalogue of Microorganisms (GCM) 10K type strain sequencing project: providing services to taxonomists for standard genome sequencing and annotation.</title>
        <authorList>
            <consortium name="The Broad Institute Genomics Platform"/>
            <consortium name="The Broad Institute Genome Sequencing Center for Infectious Disease"/>
            <person name="Wu L."/>
            <person name="Ma J."/>
        </authorList>
    </citation>
    <scope>NUCLEOTIDE SEQUENCE [LARGE SCALE GENOMIC DNA]</scope>
    <source>
        <strain evidence="4">CECT 8482</strain>
    </source>
</reference>
<keyword evidence="2" id="KW-1133">Transmembrane helix</keyword>
<evidence type="ECO:0000313" key="3">
    <source>
        <dbReference type="EMBL" id="MDN3710758.1"/>
    </source>
</evidence>
<dbReference type="EMBL" id="JAUFRC010000001">
    <property type="protein sequence ID" value="MDN3710758.1"/>
    <property type="molecule type" value="Genomic_DNA"/>
</dbReference>
<feature type="transmembrane region" description="Helical" evidence="2">
    <location>
        <begin position="20"/>
        <end position="38"/>
    </location>
</feature>
<dbReference type="Proteomes" id="UP001243846">
    <property type="component" value="Unassembled WGS sequence"/>
</dbReference>
<feature type="region of interest" description="Disordered" evidence="1">
    <location>
        <begin position="62"/>
        <end position="82"/>
    </location>
</feature>
<keyword evidence="4" id="KW-1185">Reference proteome</keyword>
<evidence type="ECO:0000313" key="4">
    <source>
        <dbReference type="Proteomes" id="UP001243846"/>
    </source>
</evidence>
<dbReference type="InterPro" id="IPR011990">
    <property type="entry name" value="TPR-like_helical_dom_sf"/>
</dbReference>
<proteinExistence type="predicted"/>
<evidence type="ECO:0000256" key="2">
    <source>
        <dbReference type="SAM" id="Phobius"/>
    </source>
</evidence>
<gene>
    <name evidence="3" type="ORF">QWZ10_00965</name>
</gene>
<protein>
    <submittedName>
        <fullName evidence="3">C-type cytochrome biogenesis protein CcmI</fullName>
    </submittedName>
</protein>
<accession>A0ABT8D1Q3</accession>
<organism evidence="3 4">
    <name type="scientific">Paracoccus cavernae</name>
    <dbReference type="NCBI Taxonomy" id="1571207"/>
    <lineage>
        <taxon>Bacteria</taxon>
        <taxon>Pseudomonadati</taxon>
        <taxon>Pseudomonadota</taxon>
        <taxon>Alphaproteobacteria</taxon>
        <taxon>Rhodobacterales</taxon>
        <taxon>Paracoccaceae</taxon>
        <taxon>Paracoccus</taxon>
    </lineage>
</organism>
<sequence>MIEADRALKAGSRQSKGPAVIWGFAALAATLAGAFALYDRIGAPAVPDLPIAARVEAAEKRYAERPSQSEAETAAPKTEQPTPDADYLALIKQLRTAMKERPDDPQGLALLAEHESRLGNYLAAKEAQARLVAIKGDQASAEEHARLAALMVEAAGGTITREAEIELAAALKLDPRDAQARYMAGLLQIQNGRPDRAFPIWANLLAETPADAPWNAPIRALIPDLAWLAGEANYTPPEPGLTAPIPGPDAAAMEAALDMTPEAREEMISGMVAGLEDRLATQGGTPEEWARLISALGVLGQTDRARAIWHEAHTRFASNAQALATVREAAQKPGSSDDL</sequence>
<dbReference type="Gene3D" id="1.25.40.10">
    <property type="entry name" value="Tetratricopeptide repeat domain"/>
    <property type="match status" value="1"/>
</dbReference>
<comment type="caution">
    <text evidence="3">The sequence shown here is derived from an EMBL/GenBank/DDBJ whole genome shotgun (WGS) entry which is preliminary data.</text>
</comment>
<dbReference type="SUPFAM" id="SSF48452">
    <property type="entry name" value="TPR-like"/>
    <property type="match status" value="1"/>
</dbReference>
<evidence type="ECO:0000256" key="1">
    <source>
        <dbReference type="SAM" id="MobiDB-lite"/>
    </source>
</evidence>
<keyword evidence="2" id="KW-0812">Transmembrane</keyword>
<name>A0ABT8D1Q3_9RHOB</name>
<keyword evidence="2" id="KW-0472">Membrane</keyword>